<protein>
    <submittedName>
        <fullName evidence="2">Uncharacterized protein</fullName>
    </submittedName>
</protein>
<proteinExistence type="predicted"/>
<name>A0A2C5ZUD8_9HYPO</name>
<dbReference type="Proteomes" id="UP000224854">
    <property type="component" value="Unassembled WGS sequence"/>
</dbReference>
<evidence type="ECO:0000256" key="1">
    <source>
        <dbReference type="SAM" id="MobiDB-lite"/>
    </source>
</evidence>
<sequence length="278" mass="31455">MEEISSVVRPRPVTMVEDIISIMEQAEQRRVGPTPAHDSEAQYNAYYAASLMISEPSSQRRFRSEPFEASSDSSDATPQSSLFDLNDCETNTTISASTSDPPQYVLETVPAVPQPLPVADPNPPCLPCDFVALSSCRQRFRLSEVDDWINHINGHLESHLPCKAICWFCDDPEFVASSKGPPEHRIDVFRSRMQHIAQHFRDGKTAAQVRPDYHFLDHVRACGLISHEAFESATQRDDDLPLPRGMILVPHPRSQNAERRRQHRPRGRAPSPRGRRMH</sequence>
<dbReference type="EMBL" id="NJEU01000034">
    <property type="protein sequence ID" value="PHH82961.1"/>
    <property type="molecule type" value="Genomic_DNA"/>
</dbReference>
<evidence type="ECO:0000313" key="2">
    <source>
        <dbReference type="EMBL" id="PHH82961.1"/>
    </source>
</evidence>
<feature type="compositionally biased region" description="Basic residues" evidence="1">
    <location>
        <begin position="260"/>
        <end position="278"/>
    </location>
</feature>
<dbReference type="OrthoDB" id="409136at2759"/>
<feature type="region of interest" description="Disordered" evidence="1">
    <location>
        <begin position="59"/>
        <end position="85"/>
    </location>
</feature>
<dbReference type="AlphaFoldDB" id="A0A2C5ZUD8"/>
<gene>
    <name evidence="2" type="ORF">CDD82_4179</name>
</gene>
<keyword evidence="3" id="KW-1185">Reference proteome</keyword>
<feature type="region of interest" description="Disordered" evidence="1">
    <location>
        <begin position="233"/>
        <end position="278"/>
    </location>
</feature>
<organism evidence="2 3">
    <name type="scientific">Ophiocordyceps australis</name>
    <dbReference type="NCBI Taxonomy" id="1399860"/>
    <lineage>
        <taxon>Eukaryota</taxon>
        <taxon>Fungi</taxon>
        <taxon>Dikarya</taxon>
        <taxon>Ascomycota</taxon>
        <taxon>Pezizomycotina</taxon>
        <taxon>Sordariomycetes</taxon>
        <taxon>Hypocreomycetidae</taxon>
        <taxon>Hypocreales</taxon>
        <taxon>Ophiocordycipitaceae</taxon>
        <taxon>Ophiocordyceps</taxon>
    </lineage>
</organism>
<accession>A0A2C5ZUD8</accession>
<reference evidence="2 3" key="1">
    <citation type="submission" date="2017-06" db="EMBL/GenBank/DDBJ databases">
        <title>Ant-infecting Ophiocordyceps genomes reveal a high diversity of potential behavioral manipulation genes and a possible major role for enterotoxins.</title>
        <authorList>
            <person name="De Bekker C."/>
            <person name="Evans H.C."/>
            <person name="Brachmann A."/>
            <person name="Hughes D.P."/>
        </authorList>
    </citation>
    <scope>NUCLEOTIDE SEQUENCE [LARGE SCALE GENOMIC DNA]</scope>
    <source>
        <strain evidence="2 3">1348a</strain>
    </source>
</reference>
<comment type="caution">
    <text evidence="2">The sequence shown here is derived from an EMBL/GenBank/DDBJ whole genome shotgun (WGS) entry which is preliminary data.</text>
</comment>
<evidence type="ECO:0000313" key="3">
    <source>
        <dbReference type="Proteomes" id="UP000224854"/>
    </source>
</evidence>